<organism evidence="2 3">
    <name type="scientific">Parascaris equorum</name>
    <name type="common">Equine roundworm</name>
    <dbReference type="NCBI Taxonomy" id="6256"/>
    <lineage>
        <taxon>Eukaryota</taxon>
        <taxon>Metazoa</taxon>
        <taxon>Ecdysozoa</taxon>
        <taxon>Nematoda</taxon>
        <taxon>Chromadorea</taxon>
        <taxon>Rhabditida</taxon>
        <taxon>Spirurina</taxon>
        <taxon>Ascaridomorpha</taxon>
        <taxon>Ascaridoidea</taxon>
        <taxon>Ascarididae</taxon>
        <taxon>Parascaris</taxon>
    </lineage>
</organism>
<dbReference type="GO" id="GO:0031267">
    <property type="term" value="F:small GTPase binding"/>
    <property type="evidence" value="ECO:0007669"/>
    <property type="project" value="InterPro"/>
</dbReference>
<evidence type="ECO:0000256" key="1">
    <source>
        <dbReference type="SAM" id="Phobius"/>
    </source>
</evidence>
<proteinExistence type="predicted"/>
<evidence type="ECO:0000313" key="2">
    <source>
        <dbReference type="Proteomes" id="UP000887564"/>
    </source>
</evidence>
<dbReference type="Proteomes" id="UP000887564">
    <property type="component" value="Unplaced"/>
</dbReference>
<keyword evidence="1" id="KW-0472">Membrane</keyword>
<dbReference type="GO" id="GO:0016192">
    <property type="term" value="P:vesicle-mediated transport"/>
    <property type="evidence" value="ECO:0007669"/>
    <property type="project" value="InterPro"/>
</dbReference>
<feature type="transmembrane region" description="Helical" evidence="1">
    <location>
        <begin position="20"/>
        <end position="45"/>
    </location>
</feature>
<protein>
    <submittedName>
        <fullName evidence="3">Uncharacterized protein</fullName>
    </submittedName>
</protein>
<keyword evidence="2" id="KW-1185">Reference proteome</keyword>
<dbReference type="AlphaFoldDB" id="A0A914S1P7"/>
<dbReference type="WBParaSite" id="PEQ_0001225701-mRNA-1">
    <property type="protein sequence ID" value="PEQ_0001225701-mRNA-1"/>
    <property type="gene ID" value="PEQ_0001225701"/>
</dbReference>
<reference evidence="3" key="1">
    <citation type="submission" date="2022-11" db="UniProtKB">
        <authorList>
            <consortium name="WormBaseParasite"/>
        </authorList>
    </citation>
    <scope>IDENTIFICATION</scope>
</reference>
<dbReference type="PANTHER" id="PTHR12822">
    <property type="entry name" value="PROTEIN YIPF"/>
    <property type="match status" value="1"/>
</dbReference>
<dbReference type="InterPro" id="IPR039765">
    <property type="entry name" value="Yip5/YIPF1/YIPF2"/>
</dbReference>
<keyword evidence="1" id="KW-0812">Transmembrane</keyword>
<accession>A0A914S1P7</accession>
<feature type="transmembrane region" description="Helical" evidence="1">
    <location>
        <begin position="57"/>
        <end position="75"/>
    </location>
</feature>
<evidence type="ECO:0000313" key="3">
    <source>
        <dbReference type="WBParaSite" id="PEQ_0001225701-mRNA-1"/>
    </source>
</evidence>
<keyword evidence="1" id="KW-1133">Transmembrane helix</keyword>
<dbReference type="PANTHER" id="PTHR12822:SF2">
    <property type="entry name" value="PROTEIN YIPF"/>
    <property type="match status" value="1"/>
</dbReference>
<name>A0A914S1P7_PAREQ</name>
<dbReference type="GO" id="GO:0005794">
    <property type="term" value="C:Golgi apparatus"/>
    <property type="evidence" value="ECO:0007669"/>
    <property type="project" value="InterPro"/>
</dbReference>
<sequence>MVPRLNRNFITDYVQPLPDLYGIFCEIFFHFVAAAGSASCLVSVYSGELVDFFLRRPFWVCVTLVFTTAIFGNLAKYVEANGVFE</sequence>